<comment type="caution">
    <text evidence="2">The sequence shown here is derived from an EMBL/GenBank/DDBJ whole genome shotgun (WGS) entry which is preliminary data.</text>
</comment>
<dbReference type="AlphaFoldDB" id="A0A2H0UJC0"/>
<dbReference type="Gene3D" id="1.10.860.10">
    <property type="entry name" value="DNAb Helicase, Chain A"/>
    <property type="match status" value="1"/>
</dbReference>
<dbReference type="SMART" id="SM00493">
    <property type="entry name" value="TOPRIM"/>
    <property type="match status" value="1"/>
</dbReference>
<dbReference type="PROSITE" id="PS50880">
    <property type="entry name" value="TOPRIM"/>
    <property type="match status" value="1"/>
</dbReference>
<dbReference type="GO" id="GO:0005737">
    <property type="term" value="C:cytoplasm"/>
    <property type="evidence" value="ECO:0007669"/>
    <property type="project" value="TreeGrafter"/>
</dbReference>
<protein>
    <recommendedName>
        <fullName evidence="1">Toprim domain-containing protein</fullName>
    </recommendedName>
</protein>
<reference evidence="3" key="1">
    <citation type="submission" date="2017-09" db="EMBL/GenBank/DDBJ databases">
        <title>Depth-based differentiation of microbial function through sediment-hosted aquifers and enrichment of novel symbionts in the deep terrestrial subsurface.</title>
        <authorList>
            <person name="Probst A.J."/>
            <person name="Ladd B."/>
            <person name="Jarett J.K."/>
            <person name="Geller-Mcgrath D.E."/>
            <person name="Sieber C.M.K."/>
            <person name="Emerson J.B."/>
            <person name="Anantharaman K."/>
            <person name="Thomas B.C."/>
            <person name="Malmstrom R."/>
            <person name="Stieglmeier M."/>
            <person name="Klingl A."/>
            <person name="Woyke T."/>
            <person name="Ryan C.M."/>
            <person name="Banfield J.F."/>
        </authorList>
    </citation>
    <scope>NUCLEOTIDE SEQUENCE [LARGE SCALE GENOMIC DNA]</scope>
</reference>
<name>A0A2H0UJC0_9BACT</name>
<dbReference type="PANTHER" id="PTHR30313">
    <property type="entry name" value="DNA PRIMASE"/>
    <property type="match status" value="1"/>
</dbReference>
<evidence type="ECO:0000313" key="3">
    <source>
        <dbReference type="Proteomes" id="UP000230706"/>
    </source>
</evidence>
<dbReference type="InterPro" id="IPR016136">
    <property type="entry name" value="DNA_helicase_N/primase_C"/>
</dbReference>
<sequence>MQPAKYINSPETPLFRKSNILYGYDRARQHIRKLNFSILVEGQMDLIASHQAGWGNTVAVSGTSLTLQHVTLLKRMSDNILVALDADTAGVAAATKSAKIALGAGMEVKVAQLKSGMDPSDVIQKHGKDEWRKIIKHSKHIITFLLDTLEKSSKDKRSFQKYVERIVFPFLNSTENPIDRETFKNTVAQRLGVSESAIDEALNKIPTEDKDYKEEHISHKKHEEDKRGEILVPPRVRQLWGIILWQKDIKNSKINSRDVQKRFFEIIGKEMASVLNNLPKEEKEKILFAVESIYSNDNALGKSVEEFLRIIEEDTIKKKLNETTTQIRIAEDVGDQEKETQLKEIHKIYTDRLAELQKKV</sequence>
<dbReference type="Gene3D" id="3.40.1360.10">
    <property type="match status" value="1"/>
</dbReference>
<dbReference type="InterPro" id="IPR034151">
    <property type="entry name" value="TOPRIM_DnaG_bac"/>
</dbReference>
<dbReference type="InterPro" id="IPR013264">
    <property type="entry name" value="DNAG_N"/>
</dbReference>
<dbReference type="PANTHER" id="PTHR30313:SF2">
    <property type="entry name" value="DNA PRIMASE"/>
    <property type="match status" value="1"/>
</dbReference>
<dbReference type="InterPro" id="IPR050219">
    <property type="entry name" value="DnaG_primase"/>
</dbReference>
<dbReference type="Pfam" id="PF13155">
    <property type="entry name" value="Toprim_2"/>
    <property type="match status" value="1"/>
</dbReference>
<dbReference type="SUPFAM" id="SSF56731">
    <property type="entry name" value="DNA primase core"/>
    <property type="match status" value="1"/>
</dbReference>
<gene>
    <name evidence="2" type="ORF">COU13_00575</name>
</gene>
<organism evidence="2 3">
    <name type="scientific">Candidatus Kaiserbacteria bacterium CG10_big_fil_rev_8_21_14_0_10_43_70</name>
    <dbReference type="NCBI Taxonomy" id="1974605"/>
    <lineage>
        <taxon>Bacteria</taxon>
        <taxon>Candidatus Kaiseribacteriota</taxon>
    </lineage>
</organism>
<evidence type="ECO:0000313" key="2">
    <source>
        <dbReference type="EMBL" id="PIR86503.1"/>
    </source>
</evidence>
<dbReference type="Proteomes" id="UP000230706">
    <property type="component" value="Unassembled WGS sequence"/>
</dbReference>
<dbReference type="GO" id="GO:0006269">
    <property type="term" value="P:DNA replication, synthesis of primer"/>
    <property type="evidence" value="ECO:0007669"/>
    <property type="project" value="TreeGrafter"/>
</dbReference>
<dbReference type="CDD" id="cd03364">
    <property type="entry name" value="TOPRIM_DnaG_primases"/>
    <property type="match status" value="1"/>
</dbReference>
<feature type="domain" description="Toprim" evidence="1">
    <location>
        <begin position="35"/>
        <end position="116"/>
    </location>
</feature>
<evidence type="ECO:0000259" key="1">
    <source>
        <dbReference type="PROSITE" id="PS50880"/>
    </source>
</evidence>
<dbReference type="InterPro" id="IPR006171">
    <property type="entry name" value="TOPRIM_dom"/>
</dbReference>
<proteinExistence type="predicted"/>
<dbReference type="Pfam" id="PF08275">
    <property type="entry name" value="DNAG_N"/>
    <property type="match status" value="1"/>
</dbReference>
<dbReference type="EMBL" id="PFBF01000009">
    <property type="protein sequence ID" value="PIR86503.1"/>
    <property type="molecule type" value="Genomic_DNA"/>
</dbReference>
<accession>A0A2H0UJC0</accession>